<accession>A0ACB8DYG7</accession>
<organism evidence="1 2">
    <name type="scientific">Dermacentor silvarum</name>
    <name type="common">Tick</name>
    <dbReference type="NCBI Taxonomy" id="543639"/>
    <lineage>
        <taxon>Eukaryota</taxon>
        <taxon>Metazoa</taxon>
        <taxon>Ecdysozoa</taxon>
        <taxon>Arthropoda</taxon>
        <taxon>Chelicerata</taxon>
        <taxon>Arachnida</taxon>
        <taxon>Acari</taxon>
        <taxon>Parasitiformes</taxon>
        <taxon>Ixodida</taxon>
        <taxon>Ixodoidea</taxon>
        <taxon>Ixodidae</taxon>
        <taxon>Rhipicephalinae</taxon>
        <taxon>Dermacentor</taxon>
    </lineage>
</organism>
<reference evidence="1" key="1">
    <citation type="submission" date="2020-05" db="EMBL/GenBank/DDBJ databases">
        <title>Large-scale comparative analyses of tick genomes elucidate their genetic diversity and vector capacities.</title>
        <authorList>
            <person name="Jia N."/>
            <person name="Wang J."/>
            <person name="Shi W."/>
            <person name="Du L."/>
            <person name="Sun Y."/>
            <person name="Zhan W."/>
            <person name="Jiang J."/>
            <person name="Wang Q."/>
            <person name="Zhang B."/>
            <person name="Ji P."/>
            <person name="Sakyi L.B."/>
            <person name="Cui X."/>
            <person name="Yuan T."/>
            <person name="Jiang B."/>
            <person name="Yang W."/>
            <person name="Lam T.T.-Y."/>
            <person name="Chang Q."/>
            <person name="Ding S."/>
            <person name="Wang X."/>
            <person name="Zhu J."/>
            <person name="Ruan X."/>
            <person name="Zhao L."/>
            <person name="Wei J."/>
            <person name="Que T."/>
            <person name="Du C."/>
            <person name="Cheng J."/>
            <person name="Dai P."/>
            <person name="Han X."/>
            <person name="Huang E."/>
            <person name="Gao Y."/>
            <person name="Liu J."/>
            <person name="Shao H."/>
            <person name="Ye R."/>
            <person name="Li L."/>
            <person name="Wei W."/>
            <person name="Wang X."/>
            <person name="Wang C."/>
            <person name="Yang T."/>
            <person name="Huo Q."/>
            <person name="Li W."/>
            <person name="Guo W."/>
            <person name="Chen H."/>
            <person name="Zhou L."/>
            <person name="Ni X."/>
            <person name="Tian J."/>
            <person name="Zhou Y."/>
            <person name="Sheng Y."/>
            <person name="Liu T."/>
            <person name="Pan Y."/>
            <person name="Xia L."/>
            <person name="Li J."/>
            <person name="Zhao F."/>
            <person name="Cao W."/>
        </authorList>
    </citation>
    <scope>NUCLEOTIDE SEQUENCE</scope>
    <source>
        <strain evidence="1">Dsil-2018</strain>
    </source>
</reference>
<dbReference type="EMBL" id="CM023470">
    <property type="protein sequence ID" value="KAH7979318.1"/>
    <property type="molecule type" value="Genomic_DNA"/>
</dbReference>
<gene>
    <name evidence="1" type="ORF">HPB49_009040</name>
</gene>
<keyword evidence="2" id="KW-1185">Reference proteome</keyword>
<proteinExistence type="predicted"/>
<evidence type="ECO:0000313" key="1">
    <source>
        <dbReference type="EMBL" id="KAH7979318.1"/>
    </source>
</evidence>
<sequence>MALPPRLICAAVVLIALWVPSHSKTSSDKVLVLPDDVYPGLSVKQLPYLGQSFGLTGEPRVARCFSVLSDGLLMVATNVSHLVGKPGKLVLTETDFPSWPRTQQDRVQELLVHVIPKQQLLKFPKAELRGAVLENECAGTTVLELDGATRDASRDVQYELLPDEDGSHEDFNVSRLYANSTRLALRTSRPLDRERRRRYELKLRASDDVDSALTRLLVDVLDVNDNDPVADREAYVFRVARDAEPYSIVGNVSASDADGDSVSFRLAERHPFFTVVPKTGELMVTRGLAPQSYLMAVRVSDRGKPQRFGRTVAVKVEVFEPEPAPPTPRFLDHEQQQTRVRRSTVTIRPTKTYRFEETKGRDVNKTVFTLDKKAVDETFELEKPDRWVYVSPNGDVRVKEKWDYEQLDKEKSIDFWVLARSPGRAGVRQCGLWERAAATSRVLLVVVGDSAGGVPGLAAGFRFGRPSRDGLSIPVVAAAGPLGQ</sequence>
<name>A0ACB8DYG7_DERSI</name>
<dbReference type="Proteomes" id="UP000821865">
    <property type="component" value="Chromosome 1"/>
</dbReference>
<comment type="caution">
    <text evidence="1">The sequence shown here is derived from an EMBL/GenBank/DDBJ whole genome shotgun (WGS) entry which is preliminary data.</text>
</comment>
<evidence type="ECO:0000313" key="2">
    <source>
        <dbReference type="Proteomes" id="UP000821865"/>
    </source>
</evidence>
<protein>
    <submittedName>
        <fullName evidence="1">Uncharacterized protein</fullName>
    </submittedName>
</protein>